<feature type="domain" description="Malonyl-CoA:ACP transacylase (MAT)" evidence="1">
    <location>
        <begin position="8"/>
        <end position="295"/>
    </location>
</feature>
<evidence type="ECO:0000313" key="2">
    <source>
        <dbReference type="EMBL" id="AMP04572.1"/>
    </source>
</evidence>
<sequence>MTPRLALLCSGQGGQHAAMFELVRRDAASAQLLDQWLAPVLPGLSLQAVLSDQDLLFSNRLAQPLIVAATAAVWSALQAQFPTPELVAGYSIGELAAWHVGGALSAPQAIALAQARAQLMDACLQPQAPQVLFAVSGIALRPLASLLASQRLHVAIQTDADSCIAGGLQQDLLSATAEIERLGGKITLLPVTVASHTPLMADAVAPFADQLRQQLTQDPALPLLSGLNAQLLTKKEQAIETLSQQLTHTIHWSACMDACAERGVTAALELGPGAALSRMLAARHPHIACRSVSDFRSLQGVISWLQRLDG</sequence>
<dbReference type="SUPFAM" id="SSF52151">
    <property type="entry name" value="FabD/lysophospholipase-like"/>
    <property type="match status" value="1"/>
</dbReference>
<dbReference type="STRING" id="279113.CPter91_2206"/>
<dbReference type="PATRIC" id="fig|279113.9.peg.2190"/>
<dbReference type="InterPro" id="IPR014043">
    <property type="entry name" value="Acyl_transferase_dom"/>
</dbReference>
<dbReference type="OrthoDB" id="9808564at2"/>
<dbReference type="SMART" id="SM00827">
    <property type="entry name" value="PKS_AT"/>
    <property type="match status" value="1"/>
</dbReference>
<dbReference type="RefSeq" id="WP_061939887.1">
    <property type="nucleotide sequence ID" value="NZ_CP013234.1"/>
</dbReference>
<dbReference type="Gene3D" id="3.40.366.10">
    <property type="entry name" value="Malonyl-Coenzyme A Acyl Carrier Protein, domain 2"/>
    <property type="match status" value="1"/>
</dbReference>
<gene>
    <name evidence="2" type="ORF">CPter91_2206</name>
</gene>
<dbReference type="AlphaFoldDB" id="A0A127Q4K4"/>
<dbReference type="InterPro" id="IPR050858">
    <property type="entry name" value="Mal-CoA-ACP_Trans/PKS_FabD"/>
</dbReference>
<dbReference type="Proteomes" id="UP000074561">
    <property type="component" value="Chromosome"/>
</dbReference>
<dbReference type="PANTHER" id="PTHR42681">
    <property type="entry name" value="MALONYL-COA-ACYL CARRIER PROTEIN TRANSACYLASE, MITOCHONDRIAL"/>
    <property type="match status" value="1"/>
</dbReference>
<proteinExistence type="predicted"/>
<dbReference type="GO" id="GO:0006633">
    <property type="term" value="P:fatty acid biosynthetic process"/>
    <property type="evidence" value="ECO:0007669"/>
    <property type="project" value="TreeGrafter"/>
</dbReference>
<dbReference type="GO" id="GO:0004314">
    <property type="term" value="F:[acyl-carrier-protein] S-malonyltransferase activity"/>
    <property type="evidence" value="ECO:0007669"/>
    <property type="project" value="TreeGrafter"/>
</dbReference>
<dbReference type="PANTHER" id="PTHR42681:SF6">
    <property type="entry name" value="BLL0263 PROTEIN"/>
    <property type="match status" value="1"/>
</dbReference>
<dbReference type="EMBL" id="CP013234">
    <property type="protein sequence ID" value="AMP04572.1"/>
    <property type="molecule type" value="Genomic_DNA"/>
</dbReference>
<dbReference type="InterPro" id="IPR001227">
    <property type="entry name" value="Ac_transferase_dom_sf"/>
</dbReference>
<name>A0A127Q4K4_9BURK</name>
<dbReference type="Pfam" id="PF00698">
    <property type="entry name" value="Acyl_transf_1"/>
    <property type="match status" value="1"/>
</dbReference>
<evidence type="ECO:0000259" key="1">
    <source>
        <dbReference type="SMART" id="SM00827"/>
    </source>
</evidence>
<dbReference type="GO" id="GO:0005829">
    <property type="term" value="C:cytosol"/>
    <property type="evidence" value="ECO:0007669"/>
    <property type="project" value="TreeGrafter"/>
</dbReference>
<dbReference type="InterPro" id="IPR016035">
    <property type="entry name" value="Acyl_Trfase/lysoPLipase"/>
</dbReference>
<dbReference type="KEGG" id="cpra:CPter91_2206"/>
<accession>A0A127Q4K4</accession>
<reference evidence="2 3" key="1">
    <citation type="submission" date="2015-11" db="EMBL/GenBank/DDBJ databases">
        <title>Exploring the genomic traits of fungus-feeding bacterial genus Collimonas.</title>
        <authorList>
            <person name="Song C."/>
            <person name="Schmidt R."/>
            <person name="de Jager V."/>
            <person name="Krzyzanowska D."/>
            <person name="Jongedijk E."/>
            <person name="Cankar K."/>
            <person name="Beekwilder J."/>
            <person name="van Veen A."/>
            <person name="de Boer W."/>
            <person name="van Veen J.A."/>
            <person name="Garbeva P."/>
        </authorList>
    </citation>
    <scope>NUCLEOTIDE SEQUENCE [LARGE SCALE GENOMIC DNA]</scope>
    <source>
        <strain evidence="2 3">Ter91</strain>
    </source>
</reference>
<evidence type="ECO:0000313" key="3">
    <source>
        <dbReference type="Proteomes" id="UP000074561"/>
    </source>
</evidence>
<keyword evidence="2" id="KW-0808">Transferase</keyword>
<organism evidence="2 3">
    <name type="scientific">Collimonas pratensis</name>
    <dbReference type="NCBI Taxonomy" id="279113"/>
    <lineage>
        <taxon>Bacteria</taxon>
        <taxon>Pseudomonadati</taxon>
        <taxon>Pseudomonadota</taxon>
        <taxon>Betaproteobacteria</taxon>
        <taxon>Burkholderiales</taxon>
        <taxon>Oxalobacteraceae</taxon>
        <taxon>Collimonas</taxon>
    </lineage>
</organism>
<dbReference type="Gene3D" id="3.30.70.250">
    <property type="entry name" value="Malonyl-CoA ACP transacylase, ACP-binding"/>
    <property type="match status" value="1"/>
</dbReference>
<protein>
    <submittedName>
        <fullName evidence="2">Acyl transferase domain protein</fullName>
    </submittedName>
</protein>